<dbReference type="Gene3D" id="1.20.1250.20">
    <property type="entry name" value="MFS general substrate transporter like domains"/>
    <property type="match status" value="2"/>
</dbReference>
<dbReference type="EMBL" id="RSCD01000019">
    <property type="protein sequence ID" value="RSH85607.1"/>
    <property type="molecule type" value="Genomic_DNA"/>
</dbReference>
<evidence type="ECO:0000256" key="5">
    <source>
        <dbReference type="ARBA" id="ARBA00023136"/>
    </source>
</evidence>
<dbReference type="GO" id="GO:0022857">
    <property type="term" value="F:transmembrane transporter activity"/>
    <property type="evidence" value="ECO:0007669"/>
    <property type="project" value="InterPro"/>
</dbReference>
<feature type="transmembrane region" description="Helical" evidence="7">
    <location>
        <begin position="151"/>
        <end position="170"/>
    </location>
</feature>
<keyword evidence="4 7" id="KW-1133">Transmembrane helix</keyword>
<dbReference type="GO" id="GO:0016020">
    <property type="term" value="C:membrane"/>
    <property type="evidence" value="ECO:0007669"/>
    <property type="project" value="UniProtKB-SubCell"/>
</dbReference>
<evidence type="ECO:0000259" key="8">
    <source>
        <dbReference type="PROSITE" id="PS50850"/>
    </source>
</evidence>
<evidence type="ECO:0000313" key="9">
    <source>
        <dbReference type="EMBL" id="RSH85607.1"/>
    </source>
</evidence>
<feature type="region of interest" description="Disordered" evidence="6">
    <location>
        <begin position="49"/>
        <end position="71"/>
    </location>
</feature>
<dbReference type="STRING" id="1890683.A0A427Y3E6"/>
<dbReference type="Pfam" id="PF07690">
    <property type="entry name" value="MFS_1"/>
    <property type="match status" value="1"/>
</dbReference>
<feature type="transmembrane region" description="Helical" evidence="7">
    <location>
        <begin position="386"/>
        <end position="411"/>
    </location>
</feature>
<evidence type="ECO:0000256" key="1">
    <source>
        <dbReference type="ARBA" id="ARBA00004141"/>
    </source>
</evidence>
<keyword evidence="3 7" id="KW-0812">Transmembrane</keyword>
<dbReference type="SUPFAM" id="SSF103473">
    <property type="entry name" value="MFS general substrate transporter"/>
    <property type="match status" value="2"/>
</dbReference>
<reference evidence="9 10" key="1">
    <citation type="submission" date="2018-11" db="EMBL/GenBank/DDBJ databases">
        <title>Genome sequence of Saitozyma podzolica DSM 27192.</title>
        <authorList>
            <person name="Aliyu H."/>
            <person name="Gorte O."/>
            <person name="Ochsenreither K."/>
        </authorList>
    </citation>
    <scope>NUCLEOTIDE SEQUENCE [LARGE SCALE GENOMIC DNA]</scope>
    <source>
        <strain evidence="9 10">DSM 27192</strain>
    </source>
</reference>
<evidence type="ECO:0000256" key="7">
    <source>
        <dbReference type="SAM" id="Phobius"/>
    </source>
</evidence>
<dbReference type="InterPro" id="IPR036259">
    <property type="entry name" value="MFS_trans_sf"/>
</dbReference>
<feature type="transmembrane region" description="Helical" evidence="7">
    <location>
        <begin position="118"/>
        <end position="139"/>
    </location>
</feature>
<organism evidence="9 10">
    <name type="scientific">Saitozyma podzolica</name>
    <dbReference type="NCBI Taxonomy" id="1890683"/>
    <lineage>
        <taxon>Eukaryota</taxon>
        <taxon>Fungi</taxon>
        <taxon>Dikarya</taxon>
        <taxon>Basidiomycota</taxon>
        <taxon>Agaricomycotina</taxon>
        <taxon>Tremellomycetes</taxon>
        <taxon>Tremellales</taxon>
        <taxon>Trimorphomycetaceae</taxon>
        <taxon>Saitozyma</taxon>
    </lineage>
</organism>
<feature type="transmembrane region" description="Helical" evidence="7">
    <location>
        <begin position="479"/>
        <end position="501"/>
    </location>
</feature>
<dbReference type="OrthoDB" id="440755at2759"/>
<feature type="transmembrane region" description="Helical" evidence="7">
    <location>
        <begin position="311"/>
        <end position="331"/>
    </location>
</feature>
<feature type="transmembrane region" description="Helical" evidence="7">
    <location>
        <begin position="352"/>
        <end position="374"/>
    </location>
</feature>
<sequence>MSSLQIPRTATVSSGETTPAYAPSNQLSPDATVVDLNAALAQKIQDKEVSPAPSAAPSEHQPSTDGDGDNAGCEIKISQRKKWSLLAIFSLAMFVDIWSYSAFFVLTDPIVEELEVPFAQQSWVITSYAVTFSSFLLFWGRVSDLYSAKPVFSYGFVALGILNLIISFLPDKYSFFVIRAISGIAGAALIPAAFRLIVAVFEPHELGKAFTLYGMSGALANVTGIIIAGFLSFDEGTGQKAAWRFFFRLLAVMILPAAVASLYFIPKPQGAIADVEGKWKRLDLVGAFSMLAAIILLILGLTLGASYGFKTAGFLVPFLLSFVLFPFFFVWESRLPEEYAILPPKTWRIPNFATLIAFALYIYGWWAVNFLPLIEIFVQVHGEKPIIAAVRMLPEGISAAAVTIVLTVVPILVARPRWTITTGMVLALVGYVLFSQSGTQVGADYWKFLFTGGILGSGGMMAVFTGTNVAVMTSVPAEMAGVAGAVLQVALQVGSAVALSIQAGLFTINPGSIENFANVQASFYFELGWGIVWLIGFLVFYRPSKNTNASAEGEAENGDRKVVVAH</sequence>
<dbReference type="PROSITE" id="PS50850">
    <property type="entry name" value="MFS"/>
    <property type="match status" value="1"/>
</dbReference>
<feature type="transmembrane region" description="Helical" evidence="7">
    <location>
        <begin position="521"/>
        <end position="541"/>
    </location>
</feature>
<proteinExistence type="predicted"/>
<feature type="transmembrane region" description="Helical" evidence="7">
    <location>
        <begin position="418"/>
        <end position="434"/>
    </location>
</feature>
<keyword evidence="2" id="KW-0813">Transport</keyword>
<feature type="transmembrane region" description="Helical" evidence="7">
    <location>
        <begin position="210"/>
        <end position="233"/>
    </location>
</feature>
<evidence type="ECO:0000256" key="4">
    <source>
        <dbReference type="ARBA" id="ARBA00022989"/>
    </source>
</evidence>
<feature type="transmembrane region" description="Helical" evidence="7">
    <location>
        <begin position="176"/>
        <end position="198"/>
    </location>
</feature>
<dbReference type="PANTHER" id="PTHR42718">
    <property type="entry name" value="MAJOR FACILITATOR SUPERFAMILY MULTIDRUG TRANSPORTER MFSC"/>
    <property type="match status" value="1"/>
</dbReference>
<evidence type="ECO:0000256" key="2">
    <source>
        <dbReference type="ARBA" id="ARBA00022448"/>
    </source>
</evidence>
<dbReference type="PANTHER" id="PTHR42718:SF9">
    <property type="entry name" value="MAJOR FACILITATOR SUPERFAMILY MULTIDRUG TRANSPORTER MFSC"/>
    <property type="match status" value="1"/>
</dbReference>
<comment type="caution">
    <text evidence="9">The sequence shown here is derived from an EMBL/GenBank/DDBJ whole genome shotgun (WGS) entry which is preliminary data.</text>
</comment>
<protein>
    <recommendedName>
        <fullName evidence="8">Major facilitator superfamily (MFS) profile domain-containing protein</fullName>
    </recommendedName>
</protein>
<evidence type="ECO:0000256" key="3">
    <source>
        <dbReference type="ARBA" id="ARBA00022692"/>
    </source>
</evidence>
<evidence type="ECO:0000256" key="6">
    <source>
        <dbReference type="SAM" id="MobiDB-lite"/>
    </source>
</evidence>
<accession>A0A427Y3E6</accession>
<keyword evidence="10" id="KW-1185">Reference proteome</keyword>
<dbReference type="InterPro" id="IPR020846">
    <property type="entry name" value="MFS_dom"/>
</dbReference>
<feature type="region of interest" description="Disordered" evidence="6">
    <location>
        <begin position="1"/>
        <end position="28"/>
    </location>
</feature>
<feature type="transmembrane region" description="Helical" evidence="7">
    <location>
        <begin position="285"/>
        <end position="305"/>
    </location>
</feature>
<name>A0A427Y3E6_9TREE</name>
<dbReference type="InterPro" id="IPR011701">
    <property type="entry name" value="MFS"/>
</dbReference>
<feature type="transmembrane region" description="Helical" evidence="7">
    <location>
        <begin position="85"/>
        <end position="106"/>
    </location>
</feature>
<dbReference type="Proteomes" id="UP000279259">
    <property type="component" value="Unassembled WGS sequence"/>
</dbReference>
<feature type="domain" description="Major facilitator superfamily (MFS) profile" evidence="8">
    <location>
        <begin position="85"/>
        <end position="545"/>
    </location>
</feature>
<evidence type="ECO:0000313" key="10">
    <source>
        <dbReference type="Proteomes" id="UP000279259"/>
    </source>
</evidence>
<feature type="transmembrane region" description="Helical" evidence="7">
    <location>
        <begin position="446"/>
        <end position="467"/>
    </location>
</feature>
<comment type="subcellular location">
    <subcellularLocation>
        <location evidence="1">Membrane</location>
        <topology evidence="1">Multi-pass membrane protein</topology>
    </subcellularLocation>
</comment>
<gene>
    <name evidence="9" type="ORF">EHS25_003746</name>
</gene>
<keyword evidence="5 7" id="KW-0472">Membrane</keyword>
<feature type="transmembrane region" description="Helical" evidence="7">
    <location>
        <begin position="245"/>
        <end position="265"/>
    </location>
</feature>
<dbReference type="AlphaFoldDB" id="A0A427Y3E6"/>